<dbReference type="EMBL" id="JRPE02000001">
    <property type="protein sequence ID" value="TLD93783.1"/>
    <property type="molecule type" value="Genomic_DNA"/>
</dbReference>
<dbReference type="Proteomes" id="UP000029921">
    <property type="component" value="Unassembled WGS sequence"/>
</dbReference>
<dbReference type="RefSeq" id="WP_034588375.1">
    <property type="nucleotide sequence ID" value="NZ_JRPE02000001.1"/>
</dbReference>
<keyword evidence="3" id="KW-1185">Reference proteome</keyword>
<reference evidence="1 3" key="1">
    <citation type="journal article" date="2014" name="Genome Announc.">
        <title>Draft genome sequences of eight enterohepatic helicobacter species isolated from both laboratory and wild rodents.</title>
        <authorList>
            <person name="Sheh A."/>
            <person name="Shen Z."/>
            <person name="Fox J.G."/>
        </authorList>
    </citation>
    <scope>NUCLEOTIDE SEQUENCE [LARGE SCALE GENOMIC DNA]</scope>
    <source>
        <strain evidence="1 3">MIT 96-1001</strain>
    </source>
</reference>
<protein>
    <submittedName>
        <fullName evidence="1">Uncharacterized protein</fullName>
    </submittedName>
</protein>
<name>A0A4U8T350_9HELI</name>
<evidence type="ECO:0000313" key="1">
    <source>
        <dbReference type="EMBL" id="TLD93783.1"/>
    </source>
</evidence>
<dbReference type="AlphaFoldDB" id="A0A4U8T350"/>
<organism evidence="1 3">
    <name type="scientific">Helicobacter magdeburgensis</name>
    <dbReference type="NCBI Taxonomy" id="471858"/>
    <lineage>
        <taxon>Bacteria</taxon>
        <taxon>Pseudomonadati</taxon>
        <taxon>Campylobacterota</taxon>
        <taxon>Epsilonproteobacteria</taxon>
        <taxon>Campylobacterales</taxon>
        <taxon>Helicobacteraceae</taxon>
        <taxon>Helicobacter</taxon>
    </lineage>
</organism>
<proteinExistence type="predicted"/>
<evidence type="ECO:0000313" key="2">
    <source>
        <dbReference type="EMBL" id="TLD93788.1"/>
    </source>
</evidence>
<dbReference type="EMBL" id="JRPE02000001">
    <property type="protein sequence ID" value="TLD93788.1"/>
    <property type="molecule type" value="Genomic_DNA"/>
</dbReference>
<accession>A0A4U8T350</accession>
<sequence>MITFTKKIIQLQNEINSLKILLEKEKKHKRYFEIELKKLRTRYFNSKQSNPTIIIKEYAE</sequence>
<gene>
    <name evidence="1" type="ORF">LS74_000035</name>
    <name evidence="2" type="ORF">LS74_000075</name>
</gene>
<comment type="caution">
    <text evidence="1">The sequence shown here is derived from an EMBL/GenBank/DDBJ whole genome shotgun (WGS) entry which is preliminary data.</text>
</comment>
<evidence type="ECO:0000313" key="3">
    <source>
        <dbReference type="Proteomes" id="UP000029921"/>
    </source>
</evidence>
<reference evidence="1" key="2">
    <citation type="submission" date="2018-04" db="EMBL/GenBank/DDBJ databases">
        <authorList>
            <person name="Sheh A."/>
            <person name="Shen Z."/>
            <person name="Mannion A.J."/>
            <person name="Fox J.G."/>
        </authorList>
    </citation>
    <scope>NUCLEOTIDE SEQUENCE</scope>
    <source>
        <strain evidence="1">MIT 96-1001</strain>
    </source>
</reference>